<dbReference type="EMBL" id="JAAAIL010003142">
    <property type="protein sequence ID" value="KAG0252211.1"/>
    <property type="molecule type" value="Genomic_DNA"/>
</dbReference>
<evidence type="ECO:0000313" key="5">
    <source>
        <dbReference type="Proteomes" id="UP001194580"/>
    </source>
</evidence>
<feature type="compositionally biased region" description="Polar residues" evidence="3">
    <location>
        <begin position="240"/>
        <end position="267"/>
    </location>
</feature>
<dbReference type="Proteomes" id="UP001194580">
    <property type="component" value="Unassembled WGS sequence"/>
</dbReference>
<dbReference type="SUPFAM" id="SSF57924">
    <property type="entry name" value="Inhibitor of apoptosis (IAP) repeat"/>
    <property type="match status" value="2"/>
</dbReference>
<evidence type="ECO:0000256" key="3">
    <source>
        <dbReference type="SAM" id="MobiDB-lite"/>
    </source>
</evidence>
<dbReference type="InterPro" id="IPR051190">
    <property type="entry name" value="Baculoviral_IAP"/>
</dbReference>
<sequence>MTAMLTVDARIDSFTQKTRSWPHSDDFRATPSSLAEAGFYWKPYTTTLDNVVCFLCGKSLDDWNQDDDPFEEHLSHSRNCSWAIVKSICPVEDGLPFRWDDEDNLPKGERMTKARLQTFGKWWPHEKTKGWFGTTKRMANAGFIYAPTEDSHDNVQCPYCETALDGWEMKDDPVHEHQRRRPNCPFFATRASAPTKASAAKASKSKRKTVDSTAEESLSVKDEAHVSTAEKPNAKKTSKSNRSQKLTAAESISSRPSSHTATSTTGRNVDFDVSDSNNINSSSSEKSSKSGTNRRSVDSTKEPSQTQGVRVKTEEEEHSASSILAEKSTKSRA</sequence>
<feature type="compositionally biased region" description="Low complexity" evidence="3">
    <location>
        <begin position="188"/>
        <end position="202"/>
    </location>
</feature>
<keyword evidence="2" id="KW-0862">Zinc</keyword>
<evidence type="ECO:0000256" key="2">
    <source>
        <dbReference type="ARBA" id="ARBA00022833"/>
    </source>
</evidence>
<keyword evidence="5" id="KW-1185">Reference proteome</keyword>
<gene>
    <name evidence="4" type="ORF">BGZ95_006694</name>
</gene>
<accession>A0AAD4D0T4</accession>
<keyword evidence="1" id="KW-0479">Metal-binding</keyword>
<dbReference type="Pfam" id="PF00653">
    <property type="entry name" value="BIR"/>
    <property type="match status" value="2"/>
</dbReference>
<evidence type="ECO:0000256" key="1">
    <source>
        <dbReference type="ARBA" id="ARBA00022723"/>
    </source>
</evidence>
<comment type="caution">
    <text evidence="4">The sequence shown here is derived from an EMBL/GenBank/DDBJ whole genome shotgun (WGS) entry which is preliminary data.</text>
</comment>
<name>A0AAD4D0T4_9FUNG</name>
<organism evidence="4 5">
    <name type="scientific">Linnemannia exigua</name>
    <dbReference type="NCBI Taxonomy" id="604196"/>
    <lineage>
        <taxon>Eukaryota</taxon>
        <taxon>Fungi</taxon>
        <taxon>Fungi incertae sedis</taxon>
        <taxon>Mucoromycota</taxon>
        <taxon>Mortierellomycotina</taxon>
        <taxon>Mortierellomycetes</taxon>
        <taxon>Mortierellales</taxon>
        <taxon>Mortierellaceae</taxon>
        <taxon>Linnemannia</taxon>
    </lineage>
</organism>
<feature type="compositionally biased region" description="Low complexity" evidence="3">
    <location>
        <begin position="274"/>
        <end position="285"/>
    </location>
</feature>
<evidence type="ECO:0008006" key="6">
    <source>
        <dbReference type="Google" id="ProtNLM"/>
    </source>
</evidence>
<feature type="non-terminal residue" evidence="4">
    <location>
        <position position="333"/>
    </location>
</feature>
<evidence type="ECO:0000313" key="4">
    <source>
        <dbReference type="EMBL" id="KAG0252211.1"/>
    </source>
</evidence>
<dbReference type="CDD" id="cd00022">
    <property type="entry name" value="BIR"/>
    <property type="match status" value="2"/>
</dbReference>
<feature type="region of interest" description="Disordered" evidence="3">
    <location>
        <begin position="186"/>
        <end position="333"/>
    </location>
</feature>
<dbReference type="AlphaFoldDB" id="A0AAD4D0T4"/>
<dbReference type="InterPro" id="IPR001370">
    <property type="entry name" value="BIR_rpt"/>
</dbReference>
<dbReference type="SMART" id="SM00238">
    <property type="entry name" value="BIR"/>
    <property type="match status" value="2"/>
</dbReference>
<reference evidence="4" key="1">
    <citation type="journal article" date="2020" name="Fungal Divers.">
        <title>Resolving the Mortierellaceae phylogeny through synthesis of multi-gene phylogenetics and phylogenomics.</title>
        <authorList>
            <person name="Vandepol N."/>
            <person name="Liber J."/>
            <person name="Desiro A."/>
            <person name="Na H."/>
            <person name="Kennedy M."/>
            <person name="Barry K."/>
            <person name="Grigoriev I.V."/>
            <person name="Miller A.N."/>
            <person name="O'Donnell K."/>
            <person name="Stajich J.E."/>
            <person name="Bonito G."/>
        </authorList>
    </citation>
    <scope>NUCLEOTIDE SEQUENCE</scope>
    <source>
        <strain evidence="4">NRRL 28262</strain>
    </source>
</reference>
<dbReference type="PANTHER" id="PTHR46771">
    <property type="entry name" value="DETERIN"/>
    <property type="match status" value="1"/>
</dbReference>
<dbReference type="PANTHER" id="PTHR46771:SF5">
    <property type="entry name" value="DETERIN"/>
    <property type="match status" value="1"/>
</dbReference>
<dbReference type="Gene3D" id="1.10.1170.10">
    <property type="entry name" value="Inhibitor Of Apoptosis Protein (2mihbC-IAP-1), Chain A"/>
    <property type="match status" value="2"/>
</dbReference>
<dbReference type="GO" id="GO:0046872">
    <property type="term" value="F:metal ion binding"/>
    <property type="evidence" value="ECO:0007669"/>
    <property type="project" value="UniProtKB-KW"/>
</dbReference>
<protein>
    <recommendedName>
        <fullName evidence="6">Inhibitor of apoptosis repeat-containing protein</fullName>
    </recommendedName>
</protein>
<dbReference type="PROSITE" id="PS50143">
    <property type="entry name" value="BIR_REPEAT_2"/>
    <property type="match status" value="2"/>
</dbReference>
<proteinExistence type="predicted"/>